<feature type="region of interest" description="Disordered" evidence="2">
    <location>
        <begin position="211"/>
        <end position="270"/>
    </location>
</feature>
<accession>A0A1I8FUN8</accession>
<dbReference type="PANTHER" id="PTHR28671:SF3">
    <property type="entry name" value="COILED-COIL DOMAIN-CONTAINING PROTEIN 169"/>
    <property type="match status" value="1"/>
</dbReference>
<proteinExistence type="predicted"/>
<organism evidence="3 4">
    <name type="scientific">Macrostomum lignano</name>
    <dbReference type="NCBI Taxonomy" id="282301"/>
    <lineage>
        <taxon>Eukaryota</taxon>
        <taxon>Metazoa</taxon>
        <taxon>Spiralia</taxon>
        <taxon>Lophotrochozoa</taxon>
        <taxon>Platyhelminthes</taxon>
        <taxon>Rhabditophora</taxon>
        <taxon>Macrostomorpha</taxon>
        <taxon>Macrostomida</taxon>
        <taxon>Macrostomidae</taxon>
        <taxon>Macrostomum</taxon>
    </lineage>
</organism>
<evidence type="ECO:0000256" key="1">
    <source>
        <dbReference type="SAM" id="Coils"/>
    </source>
</evidence>
<evidence type="ECO:0000313" key="3">
    <source>
        <dbReference type="Proteomes" id="UP000095280"/>
    </source>
</evidence>
<dbReference type="Pfam" id="PF15372">
    <property type="entry name" value="DUF4600"/>
    <property type="match status" value="1"/>
</dbReference>
<dbReference type="AlphaFoldDB" id="A0A1I8FUN8"/>
<reference evidence="4" key="1">
    <citation type="submission" date="2016-11" db="UniProtKB">
        <authorList>
            <consortium name="WormBaseParasite"/>
        </authorList>
    </citation>
    <scope>IDENTIFICATION</scope>
</reference>
<feature type="region of interest" description="Disordered" evidence="2">
    <location>
        <begin position="1"/>
        <end position="54"/>
    </location>
</feature>
<evidence type="ECO:0000313" key="4">
    <source>
        <dbReference type="WBParaSite" id="maker-unitig_8226-snap-gene-0.1-mRNA-1"/>
    </source>
</evidence>
<dbReference type="WBParaSite" id="maker-unitig_8226-snap-gene-0.1-mRNA-1">
    <property type="protein sequence ID" value="maker-unitig_8226-snap-gene-0.1-mRNA-1"/>
    <property type="gene ID" value="maker-unitig_8226-snap-gene-0.1"/>
</dbReference>
<protein>
    <submittedName>
        <fullName evidence="4">Coiled-coil domain-containing protein 113</fullName>
    </submittedName>
</protein>
<name>A0A1I8FUN8_9PLAT</name>
<dbReference type="Proteomes" id="UP000095280">
    <property type="component" value="Unplaced"/>
</dbReference>
<feature type="coiled-coil region" evidence="1">
    <location>
        <begin position="57"/>
        <end position="133"/>
    </location>
</feature>
<keyword evidence="3" id="KW-1185">Reference proteome</keyword>
<dbReference type="InterPro" id="IPR028022">
    <property type="entry name" value="DUF4600"/>
</dbReference>
<keyword evidence="1" id="KW-0175">Coiled coil</keyword>
<evidence type="ECO:0000256" key="2">
    <source>
        <dbReference type="SAM" id="MobiDB-lite"/>
    </source>
</evidence>
<sequence>GGSGGQQPIAKASVYLPSSGRPRPHRGLALQAQQAPDGRHHQQQQHSEMFSDEDLDLERLRATLMQETQMKEMVEESCNELAVTVAELEKRYEGIEDESNEWKTRFEIQQEINEQLRKQIVILQEKVMQASKTTKDIQRIVKSNTITTEFGSATPNMIKLLQKEKTGLINQRKDIDWRVDQEAKAYHKANEERKNIQEEINQINANLGDIRKSNALTTGGEGGAGGRPKSPRGSPKRSIGQRNIPPDQRVIDPRKGPIKKTAAVKQLPSL</sequence>
<dbReference type="PANTHER" id="PTHR28671">
    <property type="entry name" value="COILED-COIL DOMAIN-CONTAINING PROTEIN 169"/>
    <property type="match status" value="1"/>
</dbReference>